<evidence type="ECO:0000313" key="6">
    <source>
        <dbReference type="Proteomes" id="UP001369815"/>
    </source>
</evidence>
<dbReference type="InterPro" id="IPR002227">
    <property type="entry name" value="Tyrosinase_Cu-bd"/>
</dbReference>
<dbReference type="PROSITE" id="PS00497">
    <property type="entry name" value="TYROSINASE_1"/>
    <property type="match status" value="1"/>
</dbReference>
<dbReference type="SUPFAM" id="SSF48056">
    <property type="entry name" value="Di-copper centre-containing domain"/>
    <property type="match status" value="1"/>
</dbReference>
<dbReference type="Proteomes" id="UP001369815">
    <property type="component" value="Unassembled WGS sequence"/>
</dbReference>
<feature type="domain" description="Tyrosinase copper-binding" evidence="4">
    <location>
        <begin position="306"/>
        <end position="317"/>
    </location>
</feature>
<evidence type="ECO:0000259" key="3">
    <source>
        <dbReference type="PROSITE" id="PS00497"/>
    </source>
</evidence>
<dbReference type="Pfam" id="PF00264">
    <property type="entry name" value="Tyrosinase"/>
    <property type="match status" value="1"/>
</dbReference>
<accession>A0AAX6MMI5</accession>
<evidence type="ECO:0000313" key="5">
    <source>
        <dbReference type="EMBL" id="KAK6953663.1"/>
    </source>
</evidence>
<reference evidence="5 6" key="1">
    <citation type="journal article" date="2024" name="Front Chem Biol">
        <title>Unveiling the potential of Daldinia eschscholtzii MFLUCC 19-0629 through bioactivity and bioinformatics studies for enhanced sustainable agriculture production.</title>
        <authorList>
            <person name="Brooks S."/>
            <person name="Weaver J.A."/>
            <person name="Klomchit A."/>
            <person name="Alharthi S.A."/>
            <person name="Onlamun T."/>
            <person name="Nurani R."/>
            <person name="Vong T.K."/>
            <person name="Alberti F."/>
            <person name="Greco C."/>
        </authorList>
    </citation>
    <scope>NUCLEOTIDE SEQUENCE [LARGE SCALE GENOMIC DNA]</scope>
    <source>
        <strain evidence="5">MFLUCC 19-0629</strain>
    </source>
</reference>
<organism evidence="5 6">
    <name type="scientific">Daldinia eschscholtzii</name>
    <dbReference type="NCBI Taxonomy" id="292717"/>
    <lineage>
        <taxon>Eukaryota</taxon>
        <taxon>Fungi</taxon>
        <taxon>Dikarya</taxon>
        <taxon>Ascomycota</taxon>
        <taxon>Pezizomycotina</taxon>
        <taxon>Sordariomycetes</taxon>
        <taxon>Xylariomycetidae</taxon>
        <taxon>Xylariales</taxon>
        <taxon>Hypoxylaceae</taxon>
        <taxon>Daldinia</taxon>
    </lineage>
</organism>
<protein>
    <recommendedName>
        <fullName evidence="3 4">Tyrosinase copper-binding domain-containing protein</fullName>
    </recommendedName>
</protein>
<dbReference type="InterPro" id="IPR008922">
    <property type="entry name" value="Di-copper_centre_dom_sf"/>
</dbReference>
<dbReference type="PROSITE" id="PS00498">
    <property type="entry name" value="TYROSINASE_2"/>
    <property type="match status" value="1"/>
</dbReference>
<gene>
    <name evidence="5" type="ORF">Daesc_005968</name>
</gene>
<feature type="domain" description="Tyrosinase copper-binding" evidence="3">
    <location>
        <begin position="157"/>
        <end position="174"/>
    </location>
</feature>
<keyword evidence="2" id="KW-0732">Signal</keyword>
<dbReference type="PANTHER" id="PTHR11474">
    <property type="entry name" value="TYROSINASE FAMILY MEMBER"/>
    <property type="match status" value="1"/>
</dbReference>
<dbReference type="EMBL" id="JBANMG010000005">
    <property type="protein sequence ID" value="KAK6953663.1"/>
    <property type="molecule type" value="Genomic_DNA"/>
</dbReference>
<dbReference type="GO" id="GO:0016491">
    <property type="term" value="F:oxidoreductase activity"/>
    <property type="evidence" value="ECO:0007669"/>
    <property type="project" value="InterPro"/>
</dbReference>
<evidence type="ECO:0000256" key="1">
    <source>
        <dbReference type="ARBA" id="ARBA00022723"/>
    </source>
</evidence>
<evidence type="ECO:0000259" key="4">
    <source>
        <dbReference type="PROSITE" id="PS00498"/>
    </source>
</evidence>
<keyword evidence="1" id="KW-0479">Metal-binding</keyword>
<name>A0AAX6MMI5_9PEZI</name>
<dbReference type="PANTHER" id="PTHR11474:SF116">
    <property type="entry name" value="TYROSINASE"/>
    <property type="match status" value="1"/>
</dbReference>
<evidence type="ECO:0000256" key="2">
    <source>
        <dbReference type="SAM" id="SignalP"/>
    </source>
</evidence>
<feature type="signal peptide" evidence="2">
    <location>
        <begin position="1"/>
        <end position="18"/>
    </location>
</feature>
<dbReference type="InterPro" id="IPR050316">
    <property type="entry name" value="Tyrosinase/Hemocyanin"/>
</dbReference>
<dbReference type="Gene3D" id="1.10.1280.10">
    <property type="entry name" value="Di-copper center containing domain from catechol oxidase"/>
    <property type="match status" value="1"/>
</dbReference>
<dbReference type="AlphaFoldDB" id="A0AAX6MMI5"/>
<feature type="chain" id="PRO_5043646350" description="Tyrosinase copper-binding domain-containing protein" evidence="2">
    <location>
        <begin position="19"/>
        <end position="381"/>
    </location>
</feature>
<dbReference type="PRINTS" id="PR00092">
    <property type="entry name" value="TYROSINASE"/>
</dbReference>
<proteinExistence type="predicted"/>
<comment type="caution">
    <text evidence="5">The sequence shown here is derived from an EMBL/GenBank/DDBJ whole genome shotgun (WGS) entry which is preliminary data.</text>
</comment>
<sequence length="381" mass="41671">MKFAFATQALVGAVAVSALTIPRSLEKRLKLIDLKQFGSFPTITPEQAHSQAEKIKGIFGDGPEFNFPKIAGGGNKSPAAEEDKVATMSTAAADGTCDRNNPKVRIEWRNYSQADRKAFVTAIKCLMDKPSAGGFQGSKSRYEDIVSVHQQMTPNIHQRAVFLPWHRYYVSAFEDLMRNECGFTAPFPWWDETKDAGHFADSDLFTDEYFGPLPGKTSNGQGTCIESGTFGGLTLHIGPGSGFQDHCLSRAVDESLTGTVSAQFVQDCNSRTSYDDMRGCQELGPHAYGHNGVGAVMAEVQASPGDPIFFMHHLFVDHSFRIWQNADASRTTSINGCADTNSPCTPITMDYVLSSNGLKPDTTVGNVMDTLGGYLCYRYDY</sequence>
<keyword evidence="6" id="KW-1185">Reference proteome</keyword>
<dbReference type="GO" id="GO:0046872">
    <property type="term" value="F:metal ion binding"/>
    <property type="evidence" value="ECO:0007669"/>
    <property type="project" value="UniProtKB-KW"/>
</dbReference>